<dbReference type="GO" id="GO:0008171">
    <property type="term" value="F:O-methyltransferase activity"/>
    <property type="evidence" value="ECO:0007669"/>
    <property type="project" value="InterPro"/>
</dbReference>
<reference evidence="5" key="1">
    <citation type="submission" date="2009-10" db="EMBL/GenBank/DDBJ databases">
        <title>The complete chromosome of Gordonia bronchialis DSM 43247.</title>
        <authorList>
            <consortium name="US DOE Joint Genome Institute (JGI-PGF)"/>
            <person name="Lucas S."/>
            <person name="Copeland A."/>
            <person name="Lapidus A."/>
            <person name="Glavina del Rio T."/>
            <person name="Dalin E."/>
            <person name="Tice H."/>
            <person name="Bruce D."/>
            <person name="Goodwin L."/>
            <person name="Pitluck S."/>
            <person name="Kyrpides N."/>
            <person name="Mavromatis K."/>
            <person name="Ivanova N."/>
            <person name="Ovchinnikova G."/>
            <person name="Saunders E."/>
            <person name="Brettin T."/>
            <person name="Detter J.C."/>
            <person name="Han C."/>
            <person name="Larimer F."/>
            <person name="Land M."/>
            <person name="Hauser L."/>
            <person name="Markowitz V."/>
            <person name="Cheng J.-F."/>
            <person name="Hugenholtz P."/>
            <person name="Woyke T."/>
            <person name="Wu D."/>
            <person name="Jando M."/>
            <person name="Schneider S."/>
            <person name="Goeker M."/>
            <person name="Klenk H.-P."/>
            <person name="Eisen J.A."/>
        </authorList>
    </citation>
    <scope>NUCLEOTIDE SEQUENCE [LARGE SCALE GENOMIC DNA]</scope>
    <source>
        <strain evidence="5">ATCC 25592 / DSM 43247 / BCRC 13721 / JCM 3198 / KCTC 3076 / NBRC 16047 / NCTC 10667</strain>
    </source>
</reference>
<evidence type="ECO:0000256" key="2">
    <source>
        <dbReference type="ARBA" id="ARBA00022679"/>
    </source>
</evidence>
<proteinExistence type="predicted"/>
<dbReference type="CDD" id="cd02440">
    <property type="entry name" value="AdoMet_MTases"/>
    <property type="match status" value="1"/>
</dbReference>
<dbReference type="AlphaFoldDB" id="D0L8U5"/>
<organism evidence="4 5">
    <name type="scientific">Gordonia bronchialis (strain ATCC 25592 / DSM 43247 / BCRC 13721 / JCM 3198 / KCTC 3076 / NBRC 16047 / NCTC 10667)</name>
    <name type="common">Rhodococcus bronchialis</name>
    <dbReference type="NCBI Taxonomy" id="526226"/>
    <lineage>
        <taxon>Bacteria</taxon>
        <taxon>Bacillati</taxon>
        <taxon>Actinomycetota</taxon>
        <taxon>Actinomycetes</taxon>
        <taxon>Mycobacteriales</taxon>
        <taxon>Gordoniaceae</taxon>
        <taxon>Gordonia</taxon>
    </lineage>
</organism>
<dbReference type="RefSeq" id="WP_012833674.1">
    <property type="nucleotide sequence ID" value="NC_013441.1"/>
</dbReference>
<keyword evidence="3" id="KW-0949">S-adenosyl-L-methionine</keyword>
<evidence type="ECO:0000256" key="1">
    <source>
        <dbReference type="ARBA" id="ARBA00022603"/>
    </source>
</evidence>
<dbReference type="Gene3D" id="3.40.50.150">
    <property type="entry name" value="Vaccinia Virus protein VP39"/>
    <property type="match status" value="1"/>
</dbReference>
<accession>D0L8U5</accession>
<keyword evidence="5" id="KW-1185">Reference proteome</keyword>
<dbReference type="Pfam" id="PF01596">
    <property type="entry name" value="Methyltransf_3"/>
    <property type="match status" value="1"/>
</dbReference>
<evidence type="ECO:0000313" key="4">
    <source>
        <dbReference type="EMBL" id="ACY21112.1"/>
    </source>
</evidence>
<dbReference type="InterPro" id="IPR029063">
    <property type="entry name" value="SAM-dependent_MTases_sf"/>
</dbReference>
<evidence type="ECO:0000256" key="3">
    <source>
        <dbReference type="ARBA" id="ARBA00022691"/>
    </source>
</evidence>
<keyword evidence="1" id="KW-0489">Methyltransferase</keyword>
<protein>
    <submittedName>
        <fullName evidence="4">O-methyltransferase family 3</fullName>
    </submittedName>
</protein>
<keyword evidence="2" id="KW-0808">Transferase</keyword>
<reference evidence="4 5" key="2">
    <citation type="journal article" date="2010" name="Stand. Genomic Sci.">
        <title>Complete genome sequence of Gordonia bronchialis type strain (3410).</title>
        <authorList>
            <person name="Ivanova N."/>
            <person name="Sikorski J."/>
            <person name="Jando M."/>
            <person name="Lapidus A."/>
            <person name="Nolan M."/>
            <person name="Lucas S."/>
            <person name="Del Rio T.G."/>
            <person name="Tice H."/>
            <person name="Copeland A."/>
            <person name="Cheng J.F."/>
            <person name="Chen F."/>
            <person name="Bruce D."/>
            <person name="Goodwin L."/>
            <person name="Pitluck S."/>
            <person name="Mavromatis K."/>
            <person name="Ovchinnikova G."/>
            <person name="Pati A."/>
            <person name="Chen A."/>
            <person name="Palaniappan K."/>
            <person name="Land M."/>
            <person name="Hauser L."/>
            <person name="Chang Y.J."/>
            <person name="Jeffries C.D."/>
            <person name="Chain P."/>
            <person name="Saunders E."/>
            <person name="Han C."/>
            <person name="Detter J.C."/>
            <person name="Brettin T."/>
            <person name="Rohde M."/>
            <person name="Goker M."/>
            <person name="Bristow J."/>
            <person name="Eisen J.A."/>
            <person name="Markowitz V."/>
            <person name="Hugenholtz P."/>
            <person name="Klenk H.P."/>
            <person name="Kyrpides N.C."/>
        </authorList>
    </citation>
    <scope>NUCLEOTIDE SEQUENCE [LARGE SCALE GENOMIC DNA]</scope>
    <source>
        <strain evidence="5">ATCC 25592 / DSM 43247 / BCRC 13721 / JCM 3198 / KCTC 3076 / NBRC 16047 / NCTC 10667</strain>
    </source>
</reference>
<dbReference type="OrthoDB" id="4774874at2"/>
<dbReference type="PROSITE" id="PS51682">
    <property type="entry name" value="SAM_OMT_I"/>
    <property type="match status" value="1"/>
</dbReference>
<dbReference type="PANTHER" id="PTHR10509">
    <property type="entry name" value="O-METHYLTRANSFERASE-RELATED"/>
    <property type="match status" value="1"/>
</dbReference>
<dbReference type="PANTHER" id="PTHR10509:SF85">
    <property type="entry name" value="O-METHYLTRANSFERASE RV1220C-RELATED"/>
    <property type="match status" value="1"/>
</dbReference>
<dbReference type="InterPro" id="IPR002935">
    <property type="entry name" value="SAM_O-MeTrfase"/>
</dbReference>
<dbReference type="STRING" id="526226.Gbro_1856"/>
<dbReference type="Proteomes" id="UP000001219">
    <property type="component" value="Chromosome"/>
</dbReference>
<dbReference type="HOGENOM" id="CLU_067676_2_0_11"/>
<name>D0L8U5_GORB4</name>
<evidence type="ECO:0000313" key="5">
    <source>
        <dbReference type="Proteomes" id="UP000001219"/>
    </source>
</evidence>
<dbReference type="EMBL" id="CP001802">
    <property type="protein sequence ID" value="ACY21112.1"/>
    <property type="molecule type" value="Genomic_DNA"/>
</dbReference>
<dbReference type="SUPFAM" id="SSF53335">
    <property type="entry name" value="S-adenosyl-L-methionine-dependent methyltransferases"/>
    <property type="match status" value="1"/>
</dbReference>
<dbReference type="eggNOG" id="COG4122">
    <property type="taxonomic scope" value="Bacteria"/>
</dbReference>
<gene>
    <name evidence="4" type="ordered locus">Gbro_1856</name>
</gene>
<sequence>MTDSSSPALISYAESAIVEDDALLAARTRAAELGTNPVSPSVGALLALLARATDARAVVEIGTGTGVSGLWLLNGMAPDGVLTTIDPEPEHHRAARRSFAGGDIPAGRTRLINGTPTEVLPRLTDASYDLVFVDGPLIDHPRYVREAIRMLRPGGVVVVHNATADGAVGDPGRNDPVTAAAREAAMIIADDEQLLPVVIPLGAGVLAAAKAR</sequence>
<dbReference type="GO" id="GO:0008757">
    <property type="term" value="F:S-adenosylmethionine-dependent methyltransferase activity"/>
    <property type="evidence" value="ECO:0007669"/>
    <property type="project" value="TreeGrafter"/>
</dbReference>
<dbReference type="InterPro" id="IPR050362">
    <property type="entry name" value="Cation-dep_OMT"/>
</dbReference>
<dbReference type="GO" id="GO:0032259">
    <property type="term" value="P:methylation"/>
    <property type="evidence" value="ECO:0007669"/>
    <property type="project" value="UniProtKB-KW"/>
</dbReference>
<dbReference type="KEGG" id="gbr:Gbro_1856"/>